<protein>
    <submittedName>
        <fullName evidence="1">Uncharacterized protein</fullName>
    </submittedName>
</protein>
<keyword evidence="2" id="KW-1185">Reference proteome</keyword>
<proteinExistence type="predicted"/>
<comment type="caution">
    <text evidence="1">The sequence shown here is derived from an EMBL/GenBank/DDBJ whole genome shotgun (WGS) entry which is preliminary data.</text>
</comment>
<dbReference type="Proteomes" id="UP001217089">
    <property type="component" value="Unassembled WGS sequence"/>
</dbReference>
<name>A0ABQ9EUI3_TEGGR</name>
<accession>A0ABQ9EUI3</accession>
<dbReference type="EMBL" id="JARBDR010000793">
    <property type="protein sequence ID" value="KAJ8307065.1"/>
    <property type="molecule type" value="Genomic_DNA"/>
</dbReference>
<evidence type="ECO:0000313" key="2">
    <source>
        <dbReference type="Proteomes" id="UP001217089"/>
    </source>
</evidence>
<organism evidence="1 2">
    <name type="scientific">Tegillarca granosa</name>
    <name type="common">Malaysian cockle</name>
    <name type="synonym">Anadara granosa</name>
    <dbReference type="NCBI Taxonomy" id="220873"/>
    <lineage>
        <taxon>Eukaryota</taxon>
        <taxon>Metazoa</taxon>
        <taxon>Spiralia</taxon>
        <taxon>Lophotrochozoa</taxon>
        <taxon>Mollusca</taxon>
        <taxon>Bivalvia</taxon>
        <taxon>Autobranchia</taxon>
        <taxon>Pteriomorphia</taxon>
        <taxon>Arcoida</taxon>
        <taxon>Arcoidea</taxon>
        <taxon>Arcidae</taxon>
        <taxon>Tegillarca</taxon>
    </lineage>
</organism>
<evidence type="ECO:0000313" key="1">
    <source>
        <dbReference type="EMBL" id="KAJ8307065.1"/>
    </source>
</evidence>
<gene>
    <name evidence="1" type="ORF">KUTeg_015149</name>
</gene>
<sequence>MKSVIDDIQGKLVCFTRTEEKQKLTECYCQLYILRRMLYSYGIRKINERQRPLKVLYFVQINDYKICEHQMVQGYIFDENMKNKMFIWGFEPTTARPNIRIRSCGEVTNYIKRHRHLGY</sequence>
<reference evidence="1 2" key="1">
    <citation type="submission" date="2022-12" db="EMBL/GenBank/DDBJ databases">
        <title>Chromosome-level genome of Tegillarca granosa.</title>
        <authorList>
            <person name="Kim J."/>
        </authorList>
    </citation>
    <scope>NUCLEOTIDE SEQUENCE [LARGE SCALE GENOMIC DNA]</scope>
    <source>
        <strain evidence="1">Teg-2019</strain>
        <tissue evidence="1">Adductor muscle</tissue>
    </source>
</reference>